<evidence type="ECO:0000313" key="3">
    <source>
        <dbReference type="Proteomes" id="UP000198769"/>
    </source>
</evidence>
<organism evidence="2 3">
    <name type="scientific">Chryseobacterium oleae</name>
    <dbReference type="NCBI Taxonomy" id="491207"/>
    <lineage>
        <taxon>Bacteria</taxon>
        <taxon>Pseudomonadati</taxon>
        <taxon>Bacteroidota</taxon>
        <taxon>Flavobacteriia</taxon>
        <taxon>Flavobacteriales</taxon>
        <taxon>Weeksellaceae</taxon>
        <taxon>Chryseobacterium group</taxon>
        <taxon>Chryseobacterium</taxon>
    </lineage>
</organism>
<proteinExistence type="predicted"/>
<dbReference type="OrthoDB" id="1255416at2"/>
<dbReference type="Proteomes" id="UP000198769">
    <property type="component" value="Unassembled WGS sequence"/>
</dbReference>
<reference evidence="3" key="1">
    <citation type="submission" date="2016-10" db="EMBL/GenBank/DDBJ databases">
        <authorList>
            <person name="Varghese N."/>
            <person name="Submissions S."/>
        </authorList>
    </citation>
    <scope>NUCLEOTIDE SEQUENCE [LARGE SCALE GENOMIC DNA]</scope>
    <source>
        <strain evidence="3">DSM 25575</strain>
    </source>
</reference>
<feature type="chain" id="PRO_5011550082" description="Lipoprotein" evidence="1">
    <location>
        <begin position="22"/>
        <end position="147"/>
    </location>
</feature>
<evidence type="ECO:0000256" key="1">
    <source>
        <dbReference type="SAM" id="SignalP"/>
    </source>
</evidence>
<feature type="signal peptide" evidence="1">
    <location>
        <begin position="1"/>
        <end position="21"/>
    </location>
</feature>
<dbReference type="EMBL" id="FOVD01000001">
    <property type="protein sequence ID" value="SFN14145.1"/>
    <property type="molecule type" value="Genomic_DNA"/>
</dbReference>
<protein>
    <recommendedName>
        <fullName evidence="4">Lipoprotein</fullName>
    </recommendedName>
</protein>
<keyword evidence="3" id="KW-1185">Reference proteome</keyword>
<keyword evidence="1" id="KW-0732">Signal</keyword>
<sequence>MKNTSLKIILVLFLFSLTVCCSKEKDQDKPKGISIEKYKKEILMNGNIDAYKQLTLYYLNSPFHNETLPYSILMADKYNNGDACHEIFVQIIGLKQAPGTQHYDLSIFNKLNKGEKEYVLFYLKKGAKLKDIGCIVALRELGISDND</sequence>
<gene>
    <name evidence="2" type="ORF">SAMN05421594_1318</name>
</gene>
<accession>A0A1I4WL06</accession>
<name>A0A1I4WL06_CHROL</name>
<evidence type="ECO:0008006" key="4">
    <source>
        <dbReference type="Google" id="ProtNLM"/>
    </source>
</evidence>
<dbReference type="AlphaFoldDB" id="A0A1I4WL06"/>
<dbReference type="RefSeq" id="WP_090023725.1">
    <property type="nucleotide sequence ID" value="NZ_FOVD01000001.1"/>
</dbReference>
<evidence type="ECO:0000313" key="2">
    <source>
        <dbReference type="EMBL" id="SFN14145.1"/>
    </source>
</evidence>